<accession>A0A1D9DZZ6</accession>
<proteinExistence type="predicted"/>
<feature type="domain" description="Glycosyltransferase 2-like" evidence="1">
    <location>
        <begin position="46"/>
        <end position="203"/>
    </location>
</feature>
<sequence length="370" mass="41643">MKLLKKLAQRLLAVGPIPALKYELMRLIWWASWRTKRFNAAKPKVTIVVPVYNVESYVLDCLRSARAQRWPNLEIIAVNDGSTDISPELIAALAETTSELRIINQENQGLGAARNAGLAAIEDTDYVMFLDSDDLLPVGAVSRLVKSAERSGSPLVVGKTVCFYGARYFDRTSTSAFFAKNRVATNLNKNPELLGDATSWNKLYNWQFWQQHKFVFPTGVAYEDMTLVATAYLAAKQFDVLARPVYFWRVRAEGESLSKRTTELKSLSDRLLSIEQINRILLRAIGKGLVETQVRESWQTRIISMDLQLFVAEINRTDSQFFDTLKARAGTVLMDAPESVWANATGKYRKAVWAALHGSRDQTLQILAEG</sequence>
<dbReference type="PANTHER" id="PTHR22916:SF3">
    <property type="entry name" value="UDP-GLCNAC:BETAGAL BETA-1,3-N-ACETYLGLUCOSAMINYLTRANSFERASE-LIKE PROTEIN 1"/>
    <property type="match status" value="1"/>
</dbReference>
<evidence type="ECO:0000313" key="3">
    <source>
        <dbReference type="Proteomes" id="UP000243784"/>
    </source>
</evidence>
<organism evidence="2 3">
    <name type="scientific">Candidatus Rhodoluna planktonica</name>
    <dbReference type="NCBI Taxonomy" id="535712"/>
    <lineage>
        <taxon>Bacteria</taxon>
        <taxon>Bacillati</taxon>
        <taxon>Actinomycetota</taxon>
        <taxon>Actinomycetes</taxon>
        <taxon>Micrococcales</taxon>
        <taxon>Microbacteriaceae</taxon>
        <taxon>Luna cluster</taxon>
        <taxon>Luna-1 subcluster</taxon>
        <taxon>Rhodoluna</taxon>
    </lineage>
</organism>
<dbReference type="RefSeq" id="WP_070954888.1">
    <property type="nucleotide sequence ID" value="NZ_CP015208.1"/>
</dbReference>
<gene>
    <name evidence="2" type="ORF">A4Z71_05375</name>
</gene>
<dbReference type="STRING" id="535712.A4Z71_05375"/>
<dbReference type="OrthoDB" id="2676521at2"/>
<protein>
    <recommendedName>
        <fullName evidence="1">Glycosyltransferase 2-like domain-containing protein</fullName>
    </recommendedName>
</protein>
<dbReference type="InterPro" id="IPR001173">
    <property type="entry name" value="Glyco_trans_2-like"/>
</dbReference>
<dbReference type="PANTHER" id="PTHR22916">
    <property type="entry name" value="GLYCOSYLTRANSFERASE"/>
    <property type="match status" value="1"/>
</dbReference>
<dbReference type="EMBL" id="CP015208">
    <property type="protein sequence ID" value="AOY56383.1"/>
    <property type="molecule type" value="Genomic_DNA"/>
</dbReference>
<dbReference type="Proteomes" id="UP000243784">
    <property type="component" value="Chromosome"/>
</dbReference>
<dbReference type="Pfam" id="PF00535">
    <property type="entry name" value="Glycos_transf_2"/>
    <property type="match status" value="1"/>
</dbReference>
<dbReference type="AlphaFoldDB" id="A0A1D9DZZ6"/>
<evidence type="ECO:0000259" key="1">
    <source>
        <dbReference type="Pfam" id="PF00535"/>
    </source>
</evidence>
<evidence type="ECO:0000313" key="2">
    <source>
        <dbReference type="EMBL" id="AOY56383.1"/>
    </source>
</evidence>
<dbReference type="InterPro" id="IPR029044">
    <property type="entry name" value="Nucleotide-diphossugar_trans"/>
</dbReference>
<name>A0A1D9DZZ6_9MICO</name>
<reference evidence="2 3" key="1">
    <citation type="journal article" date="2016" name="Biochim. Biophys. Acta">
        <title>Photochemical characterization of actinorhodopsin and its functional existence in the natural host.</title>
        <authorList>
            <person name="Nakamura S."/>
            <person name="Kikukawa T."/>
            <person name="Tamogami J."/>
            <person name="Kamiya M."/>
            <person name="Aizawa T."/>
            <person name="Hahn M.W."/>
            <person name="Ihara K."/>
            <person name="Kamo N."/>
            <person name="Demura M."/>
        </authorList>
    </citation>
    <scope>NUCLEOTIDE SEQUENCE [LARGE SCALE GENOMIC DNA]</scope>
    <source>
        <strain evidence="2 3">MWH-Dar1</strain>
    </source>
</reference>
<dbReference type="KEGG" id="rpla:A4Z71_05375"/>
<dbReference type="SUPFAM" id="SSF53448">
    <property type="entry name" value="Nucleotide-diphospho-sugar transferases"/>
    <property type="match status" value="1"/>
</dbReference>
<dbReference type="CDD" id="cd00761">
    <property type="entry name" value="Glyco_tranf_GTA_type"/>
    <property type="match status" value="1"/>
</dbReference>
<dbReference type="GO" id="GO:0016758">
    <property type="term" value="F:hexosyltransferase activity"/>
    <property type="evidence" value="ECO:0007669"/>
    <property type="project" value="UniProtKB-ARBA"/>
</dbReference>
<dbReference type="Gene3D" id="3.90.550.10">
    <property type="entry name" value="Spore Coat Polysaccharide Biosynthesis Protein SpsA, Chain A"/>
    <property type="match status" value="1"/>
</dbReference>
<keyword evidence="3" id="KW-1185">Reference proteome</keyword>